<evidence type="ECO:0000256" key="1">
    <source>
        <dbReference type="SAM" id="Phobius"/>
    </source>
</evidence>
<feature type="transmembrane region" description="Helical" evidence="1">
    <location>
        <begin position="187"/>
        <end position="205"/>
    </location>
</feature>
<organism evidence="3 4">
    <name type="scientific">Pseudomonas piscis</name>
    <dbReference type="NCBI Taxonomy" id="2614538"/>
    <lineage>
        <taxon>Bacteria</taxon>
        <taxon>Pseudomonadati</taxon>
        <taxon>Pseudomonadota</taxon>
        <taxon>Gammaproteobacteria</taxon>
        <taxon>Pseudomonadales</taxon>
        <taxon>Pseudomonadaceae</taxon>
        <taxon>Pseudomonas</taxon>
    </lineage>
</organism>
<feature type="transmembrane region" description="Helical" evidence="1">
    <location>
        <begin position="87"/>
        <end position="105"/>
    </location>
</feature>
<keyword evidence="4" id="KW-1185">Reference proteome</keyword>
<dbReference type="InterPro" id="IPR002656">
    <property type="entry name" value="Acyl_transf_3_dom"/>
</dbReference>
<keyword evidence="1" id="KW-0812">Transmembrane</keyword>
<feature type="transmembrane region" description="Helical" evidence="1">
    <location>
        <begin position="163"/>
        <end position="181"/>
    </location>
</feature>
<dbReference type="PANTHER" id="PTHR23028:SF53">
    <property type="entry name" value="ACYL_TRANSF_3 DOMAIN-CONTAINING PROTEIN"/>
    <property type="match status" value="1"/>
</dbReference>
<dbReference type="PANTHER" id="PTHR23028">
    <property type="entry name" value="ACETYLTRANSFERASE"/>
    <property type="match status" value="1"/>
</dbReference>
<feature type="transmembrane region" description="Helical" evidence="1">
    <location>
        <begin position="309"/>
        <end position="329"/>
    </location>
</feature>
<name>A0ABY9ND21_9PSED</name>
<feature type="transmembrane region" description="Helical" evidence="1">
    <location>
        <begin position="12"/>
        <end position="31"/>
    </location>
</feature>
<gene>
    <name evidence="3" type="ORF">QL104_20005</name>
</gene>
<evidence type="ECO:0000313" key="3">
    <source>
        <dbReference type="EMBL" id="WMN15643.1"/>
    </source>
</evidence>
<feature type="transmembrane region" description="Helical" evidence="1">
    <location>
        <begin position="276"/>
        <end position="297"/>
    </location>
</feature>
<keyword evidence="3" id="KW-0808">Transferase</keyword>
<proteinExistence type="predicted"/>
<feature type="transmembrane region" description="Helical" evidence="1">
    <location>
        <begin position="136"/>
        <end position="156"/>
    </location>
</feature>
<accession>A0ABY9ND21</accession>
<dbReference type="Proteomes" id="UP001237292">
    <property type="component" value="Chromosome"/>
</dbReference>
<sequence>MINNKERINEIDLYRFIAAISVMIFHYAFRGSAYDDLSVMSYPLLIPVAKYGYLGVQFFFMISGFVIFMTATNATLKSFIRSRAIRLYPAFWACCTLTFITILIAEDPRFTATLRQYLSNMTMFSGFMHQPSIDGAYWSIFTEIRFYLLISVILILKKMKQAEYFMLAWLLYTAKTFIVGTDKLSTPLISEYAVYFIAGASLYLVRDSGLTKLRIANLSGSFSLCLYQALHQAEIFEPTFKSELNEVVISIIVICFFIAMGLSATRKAGLIGKIDWSTIGAMTYPLYLLHQFIGYIIFNKLYSKIDTHLLFFGTVALMLCASYLINKFIEVPLSAKLREVTFRANPRTI</sequence>
<feature type="transmembrane region" description="Helical" evidence="1">
    <location>
        <begin position="247"/>
        <end position="264"/>
    </location>
</feature>
<dbReference type="Pfam" id="PF01757">
    <property type="entry name" value="Acyl_transf_3"/>
    <property type="match status" value="1"/>
</dbReference>
<evidence type="ECO:0000313" key="4">
    <source>
        <dbReference type="Proteomes" id="UP001237292"/>
    </source>
</evidence>
<dbReference type="InterPro" id="IPR050879">
    <property type="entry name" value="Acyltransferase_3"/>
</dbReference>
<dbReference type="EC" id="2.3.-.-" evidence="3"/>
<keyword evidence="1" id="KW-0472">Membrane</keyword>
<evidence type="ECO:0000259" key="2">
    <source>
        <dbReference type="Pfam" id="PF01757"/>
    </source>
</evidence>
<feature type="transmembrane region" description="Helical" evidence="1">
    <location>
        <begin position="51"/>
        <end position="75"/>
    </location>
</feature>
<keyword evidence="3" id="KW-0012">Acyltransferase</keyword>
<feature type="domain" description="Acyltransferase 3" evidence="2">
    <location>
        <begin position="9"/>
        <end position="326"/>
    </location>
</feature>
<protein>
    <submittedName>
        <fullName evidence="3">Acyltransferase</fullName>
        <ecNumber evidence="3">2.3.-.-</ecNumber>
    </submittedName>
</protein>
<dbReference type="EMBL" id="CP133164">
    <property type="protein sequence ID" value="WMN15643.1"/>
    <property type="molecule type" value="Genomic_DNA"/>
</dbReference>
<keyword evidence="1" id="KW-1133">Transmembrane helix</keyword>
<dbReference type="GO" id="GO:0016746">
    <property type="term" value="F:acyltransferase activity"/>
    <property type="evidence" value="ECO:0007669"/>
    <property type="project" value="UniProtKB-KW"/>
</dbReference>
<reference evidence="3 4" key="1">
    <citation type="journal article" date="2023" name="Access Microbiol">
        <title>The genome of a steinernematid-associated Pseudomonas piscis bacterium encodes the biosynthesis of insect toxins.</title>
        <authorList>
            <person name="Awori R.M."/>
            <person name="Hendre P."/>
            <person name="Amugune N.O."/>
        </authorList>
    </citation>
    <scope>NUCLEOTIDE SEQUENCE [LARGE SCALE GENOMIC DNA]</scope>
    <source>
        <strain evidence="3 4">75</strain>
    </source>
</reference>
<dbReference type="RefSeq" id="WP_282877576.1">
    <property type="nucleotide sequence ID" value="NZ_CP133164.1"/>
</dbReference>